<organism evidence="4 5">
    <name type="scientific">Rhynchospora breviuscula</name>
    <dbReference type="NCBI Taxonomy" id="2022672"/>
    <lineage>
        <taxon>Eukaryota</taxon>
        <taxon>Viridiplantae</taxon>
        <taxon>Streptophyta</taxon>
        <taxon>Embryophyta</taxon>
        <taxon>Tracheophyta</taxon>
        <taxon>Spermatophyta</taxon>
        <taxon>Magnoliopsida</taxon>
        <taxon>Liliopsida</taxon>
        <taxon>Poales</taxon>
        <taxon>Cyperaceae</taxon>
        <taxon>Cyperoideae</taxon>
        <taxon>Rhynchosporeae</taxon>
        <taxon>Rhynchospora</taxon>
    </lineage>
</organism>
<evidence type="ECO:0000313" key="4">
    <source>
        <dbReference type="EMBL" id="KAJ1699262.1"/>
    </source>
</evidence>
<dbReference type="AlphaFoldDB" id="A0A9Q0CT58"/>
<evidence type="ECO:0000256" key="1">
    <source>
        <dbReference type="PIRSR" id="PIRSR639314-50"/>
    </source>
</evidence>
<feature type="disulfide bond" evidence="1">
    <location>
        <begin position="155"/>
        <end position="164"/>
    </location>
</feature>
<dbReference type="PANTHER" id="PTHR33921:SF15">
    <property type="entry name" value="CALVIN CYCLE PROTEIN CP12-2, CHLOROPLASTIC"/>
    <property type="match status" value="1"/>
</dbReference>
<proteinExistence type="predicted"/>
<gene>
    <name evidence="4" type="ORF">LUZ63_007774</name>
</gene>
<dbReference type="InterPro" id="IPR039314">
    <property type="entry name" value="CP12-like"/>
</dbReference>
<feature type="region of interest" description="Disordered" evidence="2">
    <location>
        <begin position="137"/>
        <end position="169"/>
    </location>
</feature>
<dbReference type="EMBL" id="JAMQYH010000002">
    <property type="protein sequence ID" value="KAJ1699262.1"/>
    <property type="molecule type" value="Genomic_DNA"/>
</dbReference>
<dbReference type="GO" id="GO:0080153">
    <property type="term" value="P:negative regulation of reductive pentose-phosphate cycle"/>
    <property type="evidence" value="ECO:0007669"/>
    <property type="project" value="TreeGrafter"/>
</dbReference>
<accession>A0A9Q0CT58</accession>
<evidence type="ECO:0000313" key="5">
    <source>
        <dbReference type="Proteomes" id="UP001151287"/>
    </source>
</evidence>
<protein>
    <recommendedName>
        <fullName evidence="3">CP12 domain-containing protein</fullName>
    </recommendedName>
</protein>
<dbReference type="OrthoDB" id="4362at2759"/>
<dbReference type="SMART" id="SM01093">
    <property type="entry name" value="CP12"/>
    <property type="match status" value="1"/>
</dbReference>
<name>A0A9Q0CT58_9POAL</name>
<keyword evidence="5" id="KW-1185">Reference proteome</keyword>
<dbReference type="Pfam" id="PF02672">
    <property type="entry name" value="CP12"/>
    <property type="match status" value="1"/>
</dbReference>
<evidence type="ECO:0000259" key="3">
    <source>
        <dbReference type="SMART" id="SM01093"/>
    </source>
</evidence>
<feature type="domain" description="CP12" evidence="3">
    <location>
        <begin position="100"/>
        <end position="169"/>
    </location>
</feature>
<reference evidence="4" key="1">
    <citation type="journal article" date="2022" name="Cell">
        <title>Repeat-based holocentromeres influence genome architecture and karyotype evolution.</title>
        <authorList>
            <person name="Hofstatter P.G."/>
            <person name="Thangavel G."/>
            <person name="Lux T."/>
            <person name="Neumann P."/>
            <person name="Vondrak T."/>
            <person name="Novak P."/>
            <person name="Zhang M."/>
            <person name="Costa L."/>
            <person name="Castellani M."/>
            <person name="Scott A."/>
            <person name="Toegelov H."/>
            <person name="Fuchs J."/>
            <person name="Mata-Sucre Y."/>
            <person name="Dias Y."/>
            <person name="Vanzela A.L.L."/>
            <person name="Huettel B."/>
            <person name="Almeida C.C.S."/>
            <person name="Simkova H."/>
            <person name="Souza G."/>
            <person name="Pedrosa-Harand A."/>
            <person name="Macas J."/>
            <person name="Mayer K.F.X."/>
            <person name="Houben A."/>
            <person name="Marques A."/>
        </authorList>
    </citation>
    <scope>NUCLEOTIDE SEQUENCE</scope>
    <source>
        <strain evidence="4">RhyBre1mFocal</strain>
    </source>
</reference>
<dbReference type="InterPro" id="IPR003823">
    <property type="entry name" value="CP12_dom"/>
</dbReference>
<feature type="disulfide bond" evidence="1">
    <location>
        <begin position="115"/>
        <end position="124"/>
    </location>
</feature>
<sequence>MLMHWKIRNKRLKKHSIHIQISFPTLVHFSVSQLEKQHSRISSQGTMAASLSSMTTLSTPRPVRLLNISNLYPLPSQVRLLPCTARRYTRLVVRSTPSEIANKVSESIKKAEETCADDPKAGECVAAWDEVEELSAAASHARDKNKGKDPLEEYCKDNPETDECRTYED</sequence>
<dbReference type="PANTHER" id="PTHR33921">
    <property type="entry name" value="CALVIN CYCLE PROTEIN CP12-2, CHLOROPLASTIC"/>
    <property type="match status" value="1"/>
</dbReference>
<keyword evidence="1" id="KW-1015">Disulfide bond</keyword>
<dbReference type="GO" id="GO:0009507">
    <property type="term" value="C:chloroplast"/>
    <property type="evidence" value="ECO:0007669"/>
    <property type="project" value="TreeGrafter"/>
</dbReference>
<dbReference type="Proteomes" id="UP001151287">
    <property type="component" value="Unassembled WGS sequence"/>
</dbReference>
<feature type="compositionally biased region" description="Basic and acidic residues" evidence="2">
    <location>
        <begin position="140"/>
        <end position="169"/>
    </location>
</feature>
<comment type="caution">
    <text evidence="4">The sequence shown here is derived from an EMBL/GenBank/DDBJ whole genome shotgun (WGS) entry which is preliminary data.</text>
</comment>
<evidence type="ECO:0000256" key="2">
    <source>
        <dbReference type="SAM" id="MobiDB-lite"/>
    </source>
</evidence>